<dbReference type="EMBL" id="JBBKYA010000003">
    <property type="protein sequence ID" value="MFD3276037.1"/>
    <property type="molecule type" value="Genomic_DNA"/>
</dbReference>
<feature type="transmembrane region" description="Helical" evidence="4">
    <location>
        <begin position="143"/>
        <end position="162"/>
    </location>
</feature>
<dbReference type="PANTHER" id="PTHR43280:SF28">
    <property type="entry name" value="HTH-TYPE TRANSCRIPTIONAL ACTIVATOR RHAS"/>
    <property type="match status" value="1"/>
</dbReference>
<dbReference type="PANTHER" id="PTHR43280">
    <property type="entry name" value="ARAC-FAMILY TRANSCRIPTIONAL REGULATOR"/>
    <property type="match status" value="1"/>
</dbReference>
<dbReference type="PROSITE" id="PS00041">
    <property type="entry name" value="HTH_ARAC_FAMILY_1"/>
    <property type="match status" value="1"/>
</dbReference>
<feature type="transmembrane region" description="Helical" evidence="4">
    <location>
        <begin position="90"/>
        <end position="110"/>
    </location>
</feature>
<feature type="transmembrane region" description="Helical" evidence="4">
    <location>
        <begin position="6"/>
        <end position="21"/>
    </location>
</feature>
<evidence type="ECO:0000313" key="7">
    <source>
        <dbReference type="Proteomes" id="UP001598114"/>
    </source>
</evidence>
<evidence type="ECO:0000256" key="4">
    <source>
        <dbReference type="SAM" id="Phobius"/>
    </source>
</evidence>
<comment type="caution">
    <text evidence="6">The sequence shown here is derived from an EMBL/GenBank/DDBJ whole genome shotgun (WGS) entry which is preliminary data.</text>
</comment>
<keyword evidence="7" id="KW-1185">Reference proteome</keyword>
<feature type="transmembrane region" description="Helical" evidence="4">
    <location>
        <begin position="229"/>
        <end position="248"/>
    </location>
</feature>
<keyword evidence="4" id="KW-0812">Transmembrane</keyword>
<keyword evidence="3" id="KW-0804">Transcription</keyword>
<evidence type="ECO:0000256" key="1">
    <source>
        <dbReference type="ARBA" id="ARBA00023015"/>
    </source>
</evidence>
<dbReference type="Gene3D" id="1.10.10.60">
    <property type="entry name" value="Homeodomain-like"/>
    <property type="match status" value="1"/>
</dbReference>
<dbReference type="InterPro" id="IPR018062">
    <property type="entry name" value="HTH_AraC-typ_CS"/>
</dbReference>
<name>A0ABW6CYL6_9BACT</name>
<reference evidence="6 7" key="1">
    <citation type="submission" date="2024-03" db="EMBL/GenBank/DDBJ databases">
        <title>Aquirufa genome sequencing.</title>
        <authorList>
            <person name="Pitt A."/>
            <person name="Hahn M.W."/>
        </authorList>
    </citation>
    <scope>NUCLEOTIDE SEQUENCE [LARGE SCALE GENOMIC DNA]</scope>
    <source>
        <strain evidence="6 7">PLAD-142S6K</strain>
    </source>
</reference>
<organism evidence="6 7">
    <name type="scientific">Aquirufa echingensis</name>
    <dbReference type="NCBI Taxonomy" id="3096516"/>
    <lineage>
        <taxon>Bacteria</taxon>
        <taxon>Pseudomonadati</taxon>
        <taxon>Bacteroidota</taxon>
        <taxon>Cytophagia</taxon>
        <taxon>Cytophagales</taxon>
        <taxon>Flectobacillaceae</taxon>
        <taxon>Aquirufa</taxon>
    </lineage>
</organism>
<gene>
    <name evidence="6" type="ORF">SKC38_07350</name>
</gene>
<dbReference type="Proteomes" id="UP001598114">
    <property type="component" value="Unassembled WGS sequence"/>
</dbReference>
<dbReference type="RefSeq" id="WP_377976485.1">
    <property type="nucleotide sequence ID" value="NZ_JBBKYA010000003.1"/>
</dbReference>
<keyword evidence="1" id="KW-0805">Transcription regulation</keyword>
<evidence type="ECO:0000256" key="2">
    <source>
        <dbReference type="ARBA" id="ARBA00023125"/>
    </source>
</evidence>
<dbReference type="PROSITE" id="PS01124">
    <property type="entry name" value="HTH_ARAC_FAMILY_2"/>
    <property type="match status" value="1"/>
</dbReference>
<dbReference type="InterPro" id="IPR009057">
    <property type="entry name" value="Homeodomain-like_sf"/>
</dbReference>
<feature type="transmembrane region" description="Helical" evidence="4">
    <location>
        <begin position="28"/>
        <end position="47"/>
    </location>
</feature>
<evidence type="ECO:0000259" key="5">
    <source>
        <dbReference type="PROSITE" id="PS01124"/>
    </source>
</evidence>
<evidence type="ECO:0000313" key="6">
    <source>
        <dbReference type="EMBL" id="MFD3276037.1"/>
    </source>
</evidence>
<dbReference type="InterPro" id="IPR018060">
    <property type="entry name" value="HTH_AraC"/>
</dbReference>
<sequence length="396" mass="45758">MGIIFPLFGIFTSFILIYYLSSLNRSNAFLALFFLCCNVVVLIYYGLHYTQDPFWEGICFVHFLPLSYLLGPLLFYYVKTMVTDNHRLEKFDLLHLIPAVFILINCLPFTTLPFDQKAKIAHEIINVTEKYSLDFQFVSFESILVSRTLHLVAYCIFSLIYFNRHARKTKAVLGQLATNHQILKRWIYLLCGIQFIISSNSLLHMLTVVGINFDFQSDAYTQIFTSKQHYFAVAGGGFFLQNFFLFLFPKILYGNVSFNPQNGNSTIFNEFKSAIPKKRKHLEIDVEIEEELQIYLLTLPFTKKDFSLAQMSFDLKISERALSLYFNTVIGITFSQWRKKIRIDYAIELMNAGESKKITIEAISTKAGFASRSKFIDAFKEQVGITPSAYIKSIEI</sequence>
<keyword evidence="4" id="KW-1133">Transmembrane helix</keyword>
<protein>
    <submittedName>
        <fullName evidence="6">AraC family transcriptional regulator</fullName>
    </submittedName>
</protein>
<keyword evidence="4" id="KW-0472">Membrane</keyword>
<dbReference type="SUPFAM" id="SSF46689">
    <property type="entry name" value="Homeodomain-like"/>
    <property type="match status" value="1"/>
</dbReference>
<dbReference type="Pfam" id="PF12833">
    <property type="entry name" value="HTH_18"/>
    <property type="match status" value="1"/>
</dbReference>
<proteinExistence type="predicted"/>
<dbReference type="SMART" id="SM00342">
    <property type="entry name" value="HTH_ARAC"/>
    <property type="match status" value="1"/>
</dbReference>
<feature type="domain" description="HTH araC/xylS-type" evidence="5">
    <location>
        <begin position="291"/>
        <end position="393"/>
    </location>
</feature>
<keyword evidence="2" id="KW-0238">DNA-binding</keyword>
<evidence type="ECO:0000256" key="3">
    <source>
        <dbReference type="ARBA" id="ARBA00023163"/>
    </source>
</evidence>
<accession>A0ABW6CYL6</accession>
<feature type="transmembrane region" description="Helical" evidence="4">
    <location>
        <begin position="53"/>
        <end position="78"/>
    </location>
</feature>
<feature type="transmembrane region" description="Helical" evidence="4">
    <location>
        <begin position="186"/>
        <end position="209"/>
    </location>
</feature>